<proteinExistence type="predicted"/>
<keyword evidence="2" id="KW-1185">Reference proteome</keyword>
<sequence>MTTKLTPDAFPKASGDPATETYWLVFVNNTAMNPDQLLTIEHAAGEWRRLADQARATGSPTRVELVQVTPDELDWAPGGGQ</sequence>
<dbReference type="STRING" id="683260.SAMN05421874_12876"/>
<dbReference type="Proteomes" id="UP000198683">
    <property type="component" value="Unassembled WGS sequence"/>
</dbReference>
<evidence type="ECO:0000313" key="1">
    <source>
        <dbReference type="EMBL" id="SDL74710.1"/>
    </source>
</evidence>
<gene>
    <name evidence="1" type="ORF">SAMN05421874_12876</name>
</gene>
<evidence type="ECO:0000313" key="2">
    <source>
        <dbReference type="Proteomes" id="UP000198683"/>
    </source>
</evidence>
<dbReference type="EMBL" id="FNFB01000028">
    <property type="protein sequence ID" value="SDL74710.1"/>
    <property type="molecule type" value="Genomic_DNA"/>
</dbReference>
<name>A0A1G9MKA0_9ACTN</name>
<protein>
    <submittedName>
        <fullName evidence="1">Uncharacterized protein</fullName>
    </submittedName>
</protein>
<organism evidence="1 2">
    <name type="scientific">Nonomuraea maritima</name>
    <dbReference type="NCBI Taxonomy" id="683260"/>
    <lineage>
        <taxon>Bacteria</taxon>
        <taxon>Bacillati</taxon>
        <taxon>Actinomycetota</taxon>
        <taxon>Actinomycetes</taxon>
        <taxon>Streptosporangiales</taxon>
        <taxon>Streptosporangiaceae</taxon>
        <taxon>Nonomuraea</taxon>
    </lineage>
</organism>
<reference evidence="1 2" key="1">
    <citation type="submission" date="2016-10" db="EMBL/GenBank/DDBJ databases">
        <authorList>
            <person name="de Groot N.N."/>
        </authorList>
    </citation>
    <scope>NUCLEOTIDE SEQUENCE [LARGE SCALE GENOMIC DNA]</scope>
    <source>
        <strain evidence="1 2">CGMCC 4.5681</strain>
    </source>
</reference>
<dbReference type="RefSeq" id="WP_090772106.1">
    <property type="nucleotide sequence ID" value="NZ_FNFB01000028.1"/>
</dbReference>
<accession>A0A1G9MKA0</accession>
<dbReference type="AlphaFoldDB" id="A0A1G9MKA0"/>